<feature type="domain" description="DUF4183" evidence="1">
    <location>
        <begin position="39"/>
        <end position="114"/>
    </location>
</feature>
<dbReference type="Pfam" id="PF13799">
    <property type="entry name" value="DUF4183"/>
    <property type="match status" value="1"/>
</dbReference>
<evidence type="ECO:0000313" key="3">
    <source>
        <dbReference type="Proteomes" id="UP001236723"/>
    </source>
</evidence>
<keyword evidence="3" id="KW-1185">Reference proteome</keyword>
<dbReference type="Proteomes" id="UP001236723">
    <property type="component" value="Unassembled WGS sequence"/>
</dbReference>
<evidence type="ECO:0000259" key="1">
    <source>
        <dbReference type="Pfam" id="PF13799"/>
    </source>
</evidence>
<reference evidence="2 3" key="1">
    <citation type="submission" date="2023-07" db="EMBL/GenBank/DDBJ databases">
        <title>Genomic Encyclopedia of Type Strains, Phase IV (KMG-IV): sequencing the most valuable type-strain genomes for metagenomic binning, comparative biology and taxonomic classification.</title>
        <authorList>
            <person name="Goeker M."/>
        </authorList>
    </citation>
    <scope>NUCLEOTIDE SEQUENCE [LARGE SCALE GENOMIC DNA]</scope>
    <source>
        <strain evidence="2 3">DSM 15448</strain>
    </source>
</reference>
<dbReference type="RefSeq" id="WP_307065902.1">
    <property type="nucleotide sequence ID" value="NZ_JAUSUP010000001.1"/>
</dbReference>
<sequence>MTLRIMKLQIEAETTVNSEPNSTKFFYTTDAETAPNSTLSIDAADFFDDTGTTVTELPELEQNNSYYNVYINGVLQMDDISIYTPGETQTGSLDINVPDEGEPILEGVPVVLEVVNFTPTSNTDIAT</sequence>
<name>A0ABU0DQP4_9BACI</name>
<evidence type="ECO:0000313" key="2">
    <source>
        <dbReference type="EMBL" id="MDQ0350766.1"/>
    </source>
</evidence>
<dbReference type="EMBL" id="JAUSUP010000001">
    <property type="protein sequence ID" value="MDQ0350766.1"/>
    <property type="molecule type" value="Genomic_DNA"/>
</dbReference>
<comment type="caution">
    <text evidence="2">The sequence shown here is derived from an EMBL/GenBank/DDBJ whole genome shotgun (WGS) entry which is preliminary data.</text>
</comment>
<accession>A0ABU0DQP4</accession>
<organism evidence="2 3">
    <name type="scientific">Alkalibacillus filiformis</name>
    <dbReference type="NCBI Taxonomy" id="200990"/>
    <lineage>
        <taxon>Bacteria</taxon>
        <taxon>Bacillati</taxon>
        <taxon>Bacillota</taxon>
        <taxon>Bacilli</taxon>
        <taxon>Bacillales</taxon>
        <taxon>Bacillaceae</taxon>
        <taxon>Alkalibacillus</taxon>
    </lineage>
</organism>
<protein>
    <recommendedName>
        <fullName evidence="1">DUF4183 domain-containing protein</fullName>
    </recommendedName>
</protein>
<dbReference type="InterPro" id="IPR025237">
    <property type="entry name" value="DUF4183"/>
</dbReference>
<gene>
    <name evidence="2" type="ORF">J2R98_000569</name>
</gene>
<proteinExistence type="predicted"/>